<evidence type="ECO:0000313" key="7">
    <source>
        <dbReference type="EMBL" id="MFC0349540.1"/>
    </source>
</evidence>
<sequence>MNRRDILKAALLASVGWSYASVSYAQITNVNDAINKAGRQRMLSQRMAKAYLQIGMNVNLESSKKILDTSLSLFDRQLIELKNFSTSADIKAAVLNIDKTWIAYKDLLLGKAPNVADAKQILRFSDVLLEMTDHVTQQLEKYANSKTGSLVNISGRQRMLSQRMAKMYQAIHWEVAGADTASALEAARKEFNYNMRSLEANPNNTKAIQTELTFAQQQWLFFDHAIRQAPDLRMRQQYATTVATTSERILQQMDIVTSQYEKLS</sequence>
<dbReference type="RefSeq" id="WP_390211202.1">
    <property type="nucleotide sequence ID" value="NZ_JBHLXJ010000007.1"/>
</dbReference>
<evidence type="ECO:0000259" key="6">
    <source>
        <dbReference type="Pfam" id="PF13675"/>
    </source>
</evidence>
<keyword evidence="4" id="KW-0472">Membrane</keyword>
<dbReference type="InterPro" id="IPR029095">
    <property type="entry name" value="NarX-like_N"/>
</dbReference>
<keyword evidence="2" id="KW-0812">Transmembrane</keyword>
<dbReference type="Pfam" id="PF13675">
    <property type="entry name" value="PilJ"/>
    <property type="match status" value="2"/>
</dbReference>
<evidence type="ECO:0000256" key="2">
    <source>
        <dbReference type="ARBA" id="ARBA00022692"/>
    </source>
</evidence>
<name>A0ABV6ICI3_9BURK</name>
<comment type="caution">
    <text evidence="7">The sequence shown here is derived from an EMBL/GenBank/DDBJ whole genome shotgun (WGS) entry which is preliminary data.</text>
</comment>
<accession>A0ABV6ICI3</accession>
<organism evidence="7 8">
    <name type="scientific">Undibacterium danionis</name>
    <dbReference type="NCBI Taxonomy" id="1812100"/>
    <lineage>
        <taxon>Bacteria</taxon>
        <taxon>Pseudomonadati</taxon>
        <taxon>Pseudomonadota</taxon>
        <taxon>Betaproteobacteria</taxon>
        <taxon>Burkholderiales</taxon>
        <taxon>Oxalobacteraceae</taxon>
        <taxon>Undibacterium</taxon>
    </lineage>
</organism>
<comment type="subcellular location">
    <subcellularLocation>
        <location evidence="1">Membrane</location>
        <topology evidence="1">Multi-pass membrane protein</topology>
    </subcellularLocation>
</comment>
<feature type="domain" description="NarX-like N-terminal" evidence="6">
    <location>
        <begin position="25"/>
        <end position="114"/>
    </location>
</feature>
<evidence type="ECO:0000256" key="1">
    <source>
        <dbReference type="ARBA" id="ARBA00004141"/>
    </source>
</evidence>
<keyword evidence="3" id="KW-1133">Transmembrane helix</keyword>
<evidence type="ECO:0000313" key="8">
    <source>
        <dbReference type="Proteomes" id="UP001589844"/>
    </source>
</evidence>
<feature type="chain" id="PRO_5046751580" evidence="5">
    <location>
        <begin position="26"/>
        <end position="264"/>
    </location>
</feature>
<keyword evidence="8" id="KW-1185">Reference proteome</keyword>
<reference evidence="7 8" key="1">
    <citation type="submission" date="2024-09" db="EMBL/GenBank/DDBJ databases">
        <authorList>
            <person name="Sun Q."/>
            <person name="Mori K."/>
        </authorList>
    </citation>
    <scope>NUCLEOTIDE SEQUENCE [LARGE SCALE GENOMIC DNA]</scope>
    <source>
        <strain evidence="7 8">CCM 8677</strain>
    </source>
</reference>
<feature type="signal peptide" evidence="5">
    <location>
        <begin position="1"/>
        <end position="25"/>
    </location>
</feature>
<protein>
    <submittedName>
        <fullName evidence="7">Type IV pili methyl-accepting chemotaxis transducer N-terminal domain-containing protein</fullName>
    </submittedName>
</protein>
<keyword evidence="5" id="KW-0732">Signal</keyword>
<dbReference type="EMBL" id="JBHLXJ010000007">
    <property type="protein sequence ID" value="MFC0349540.1"/>
    <property type="molecule type" value="Genomic_DNA"/>
</dbReference>
<evidence type="ECO:0000256" key="4">
    <source>
        <dbReference type="ARBA" id="ARBA00023136"/>
    </source>
</evidence>
<proteinExistence type="predicted"/>
<evidence type="ECO:0000256" key="5">
    <source>
        <dbReference type="SAM" id="SignalP"/>
    </source>
</evidence>
<evidence type="ECO:0000256" key="3">
    <source>
        <dbReference type="ARBA" id="ARBA00022989"/>
    </source>
</evidence>
<gene>
    <name evidence="7" type="ORF">ACFFJH_06955</name>
</gene>
<dbReference type="Proteomes" id="UP001589844">
    <property type="component" value="Unassembled WGS sequence"/>
</dbReference>
<feature type="domain" description="NarX-like N-terminal" evidence="6">
    <location>
        <begin position="145"/>
        <end position="238"/>
    </location>
</feature>